<protein>
    <submittedName>
        <fullName evidence="2">Uncharacterized protein</fullName>
    </submittedName>
</protein>
<accession>A0A4V5ZYY6</accession>
<keyword evidence="3" id="KW-1185">Reference proteome</keyword>
<reference evidence="2 3" key="2">
    <citation type="journal article" date="2019" name="G3 (Bethesda)">
        <title>Hybrid Assembly of the Genome of the Entomopathogenic Nematode Steinernema carpocapsae Identifies the X-Chromosome.</title>
        <authorList>
            <person name="Serra L."/>
            <person name="Macchietto M."/>
            <person name="Macias-Munoz A."/>
            <person name="McGill C.J."/>
            <person name="Rodriguez I.M."/>
            <person name="Rodriguez B."/>
            <person name="Murad R."/>
            <person name="Mortazavi A."/>
        </authorList>
    </citation>
    <scope>NUCLEOTIDE SEQUENCE [LARGE SCALE GENOMIC DNA]</scope>
    <source>
        <strain evidence="2 3">ALL</strain>
    </source>
</reference>
<dbReference type="EMBL" id="AZBU02000009">
    <property type="protein sequence ID" value="TKR65495.1"/>
    <property type="molecule type" value="Genomic_DNA"/>
</dbReference>
<comment type="caution">
    <text evidence="2">The sequence shown here is derived from an EMBL/GenBank/DDBJ whole genome shotgun (WGS) entry which is preliminary data.</text>
</comment>
<evidence type="ECO:0000313" key="3">
    <source>
        <dbReference type="Proteomes" id="UP000298663"/>
    </source>
</evidence>
<feature type="compositionally biased region" description="Low complexity" evidence="1">
    <location>
        <begin position="1"/>
        <end position="37"/>
    </location>
</feature>
<dbReference type="AlphaFoldDB" id="A0A4V5ZYY6"/>
<gene>
    <name evidence="2" type="ORF">L596_025891</name>
</gene>
<evidence type="ECO:0000313" key="2">
    <source>
        <dbReference type="EMBL" id="TKR65495.1"/>
    </source>
</evidence>
<organism evidence="2 3">
    <name type="scientific">Steinernema carpocapsae</name>
    <name type="common">Entomopathogenic nematode</name>
    <dbReference type="NCBI Taxonomy" id="34508"/>
    <lineage>
        <taxon>Eukaryota</taxon>
        <taxon>Metazoa</taxon>
        <taxon>Ecdysozoa</taxon>
        <taxon>Nematoda</taxon>
        <taxon>Chromadorea</taxon>
        <taxon>Rhabditida</taxon>
        <taxon>Tylenchina</taxon>
        <taxon>Panagrolaimomorpha</taxon>
        <taxon>Strongyloidoidea</taxon>
        <taxon>Steinernematidae</taxon>
        <taxon>Steinernema</taxon>
    </lineage>
</organism>
<name>A0A4V5ZYY6_STECR</name>
<evidence type="ECO:0000256" key="1">
    <source>
        <dbReference type="SAM" id="MobiDB-lite"/>
    </source>
</evidence>
<dbReference type="Proteomes" id="UP000298663">
    <property type="component" value="Unassembled WGS sequence"/>
</dbReference>
<feature type="compositionally biased region" description="Low complexity" evidence="1">
    <location>
        <begin position="46"/>
        <end position="60"/>
    </location>
</feature>
<sequence length="93" mass="10379">MSSARRPSLLSLRVSTSPRPLSQSSEATRESLSSPSSPRSPPRPSSPRLRSRLSPSASRTPELKSSKPRLELDPLPFRWLSPELALYRRLSRA</sequence>
<reference evidence="2 3" key="1">
    <citation type="journal article" date="2015" name="Genome Biol.">
        <title>Comparative genomics of Steinernema reveals deeply conserved gene regulatory networks.</title>
        <authorList>
            <person name="Dillman A.R."/>
            <person name="Macchietto M."/>
            <person name="Porter C.F."/>
            <person name="Rogers A."/>
            <person name="Williams B."/>
            <person name="Antoshechkin I."/>
            <person name="Lee M.M."/>
            <person name="Goodwin Z."/>
            <person name="Lu X."/>
            <person name="Lewis E.E."/>
            <person name="Goodrich-Blair H."/>
            <person name="Stock S.P."/>
            <person name="Adams B.J."/>
            <person name="Sternberg P.W."/>
            <person name="Mortazavi A."/>
        </authorList>
    </citation>
    <scope>NUCLEOTIDE SEQUENCE [LARGE SCALE GENOMIC DNA]</scope>
    <source>
        <strain evidence="2 3">ALL</strain>
    </source>
</reference>
<feature type="region of interest" description="Disordered" evidence="1">
    <location>
        <begin position="1"/>
        <end position="69"/>
    </location>
</feature>
<proteinExistence type="predicted"/>